<protein>
    <recommendedName>
        <fullName evidence="3">Endonuclease/exonuclease/phosphatase domain-containing protein</fullName>
    </recommendedName>
</protein>
<dbReference type="EMBL" id="MEXB01000007">
    <property type="protein sequence ID" value="OGC88597.1"/>
    <property type="molecule type" value="Genomic_DNA"/>
</dbReference>
<dbReference type="STRING" id="1797247.A2419_02945"/>
<organism evidence="1 2">
    <name type="scientific">Candidatus Adlerbacteria bacterium RIFOXYC1_FULL_48_26</name>
    <dbReference type="NCBI Taxonomy" id="1797247"/>
    <lineage>
        <taxon>Bacteria</taxon>
        <taxon>Candidatus Adleribacteriota</taxon>
    </lineage>
</organism>
<accession>A0A1F4Y3P3</accession>
<sequence>MNPLLQFIEAQKMDTDVFCFQEAGGNVQTALETILGSYTKLSAEKNILDSSFTPTQVTYVRAGIEVVRECTILSDNPHAGLGIYTELAVGTKPLHLINLHGYPHPGKLDTPGRLEQSKVCIDFLKNLPGVRIIGGDINVLPETQSIQMFGNAGYQDLIQTFSIPTTRNRLVWERFPDNPLYYSDYVFVDHNTTVKSFTAPTMEISDHLPMILEIQL</sequence>
<dbReference type="SUPFAM" id="SSF56219">
    <property type="entry name" value="DNase I-like"/>
    <property type="match status" value="1"/>
</dbReference>
<evidence type="ECO:0000313" key="2">
    <source>
        <dbReference type="Proteomes" id="UP000176568"/>
    </source>
</evidence>
<dbReference type="InterPro" id="IPR036691">
    <property type="entry name" value="Endo/exonu/phosph_ase_sf"/>
</dbReference>
<dbReference type="GO" id="GO:0003824">
    <property type="term" value="F:catalytic activity"/>
    <property type="evidence" value="ECO:0007669"/>
    <property type="project" value="InterPro"/>
</dbReference>
<dbReference type="Proteomes" id="UP000176568">
    <property type="component" value="Unassembled WGS sequence"/>
</dbReference>
<gene>
    <name evidence="1" type="ORF">A2419_02945</name>
</gene>
<evidence type="ECO:0008006" key="3">
    <source>
        <dbReference type="Google" id="ProtNLM"/>
    </source>
</evidence>
<dbReference type="Gene3D" id="3.60.10.10">
    <property type="entry name" value="Endonuclease/exonuclease/phosphatase"/>
    <property type="match status" value="1"/>
</dbReference>
<comment type="caution">
    <text evidence="1">The sequence shown here is derived from an EMBL/GenBank/DDBJ whole genome shotgun (WGS) entry which is preliminary data.</text>
</comment>
<proteinExistence type="predicted"/>
<name>A0A1F4Y3P3_9BACT</name>
<dbReference type="AlphaFoldDB" id="A0A1F4Y3P3"/>
<reference evidence="1 2" key="1">
    <citation type="journal article" date="2016" name="Nat. Commun.">
        <title>Thousands of microbial genomes shed light on interconnected biogeochemical processes in an aquifer system.</title>
        <authorList>
            <person name="Anantharaman K."/>
            <person name="Brown C.T."/>
            <person name="Hug L.A."/>
            <person name="Sharon I."/>
            <person name="Castelle C.J."/>
            <person name="Probst A.J."/>
            <person name="Thomas B.C."/>
            <person name="Singh A."/>
            <person name="Wilkins M.J."/>
            <person name="Karaoz U."/>
            <person name="Brodie E.L."/>
            <person name="Williams K.H."/>
            <person name="Hubbard S.S."/>
            <person name="Banfield J.F."/>
        </authorList>
    </citation>
    <scope>NUCLEOTIDE SEQUENCE [LARGE SCALE GENOMIC DNA]</scope>
</reference>
<evidence type="ECO:0000313" key="1">
    <source>
        <dbReference type="EMBL" id="OGC88597.1"/>
    </source>
</evidence>